<dbReference type="Gene3D" id="3.40.630.10">
    <property type="entry name" value="Zn peptidases"/>
    <property type="match status" value="1"/>
</dbReference>
<dbReference type="GO" id="GO:0009017">
    <property type="term" value="F:succinylglutamate desuccinylase activity"/>
    <property type="evidence" value="ECO:0007669"/>
    <property type="project" value="InterPro"/>
</dbReference>
<dbReference type="NCBIfam" id="TIGR03242">
    <property type="entry name" value="arg_catab_astE"/>
    <property type="match status" value="1"/>
</dbReference>
<dbReference type="HAMAP" id="MF_00767">
    <property type="entry name" value="Arg_catab_AstE"/>
    <property type="match status" value="1"/>
</dbReference>
<evidence type="ECO:0000259" key="6">
    <source>
        <dbReference type="Pfam" id="PF24827"/>
    </source>
</evidence>
<dbReference type="AlphaFoldDB" id="A0A0A2VZN2"/>
<feature type="domain" description="Succinylglutamate desuccinylase/Aspartoacylase catalytic" evidence="6">
    <location>
        <begin position="427"/>
        <end position="619"/>
    </location>
</feature>
<dbReference type="NCBIfam" id="TIGR03241">
    <property type="entry name" value="arg_catab_astB"/>
    <property type="match status" value="1"/>
</dbReference>
<keyword evidence="3 7" id="KW-0378">Hydrolase</keyword>
<evidence type="ECO:0000256" key="2">
    <source>
        <dbReference type="ARBA" id="ARBA00022723"/>
    </source>
</evidence>
<name>A0A0A2VZN2_BEABA</name>
<evidence type="ECO:0000259" key="5">
    <source>
        <dbReference type="Pfam" id="PF04952"/>
    </source>
</evidence>
<keyword evidence="2" id="KW-0479">Metal-binding</keyword>
<reference evidence="7 8" key="1">
    <citation type="submission" date="2012-10" db="EMBL/GenBank/DDBJ databases">
        <title>Genome sequencing and analysis of entomopathogenic fungi Beauveria bassiana D1-5.</title>
        <authorList>
            <person name="Li Q."/>
            <person name="Wang L."/>
            <person name="Zhang Z."/>
            <person name="Wang Q."/>
            <person name="Ren J."/>
            <person name="Wang M."/>
            <person name="Xu W."/>
            <person name="Wang J."/>
            <person name="Lu Y."/>
            <person name="Du Q."/>
            <person name="Sun Z."/>
        </authorList>
    </citation>
    <scope>NUCLEOTIDE SEQUENCE [LARGE SCALE GENOMIC DNA]</scope>
    <source>
        <strain evidence="7 8">D1-5</strain>
    </source>
</reference>
<dbReference type="Pfam" id="PF04996">
    <property type="entry name" value="AstB"/>
    <property type="match status" value="1"/>
</dbReference>
<dbReference type="GO" id="GO:0008270">
    <property type="term" value="F:zinc ion binding"/>
    <property type="evidence" value="ECO:0007669"/>
    <property type="project" value="InterPro"/>
</dbReference>
<evidence type="ECO:0000256" key="3">
    <source>
        <dbReference type="ARBA" id="ARBA00022801"/>
    </source>
</evidence>
<dbReference type="InterPro" id="IPR055438">
    <property type="entry name" value="AstE_AspA_cat"/>
</dbReference>
<evidence type="ECO:0000256" key="1">
    <source>
        <dbReference type="ARBA" id="ARBA00001947"/>
    </source>
</evidence>
<proteinExistence type="inferred from homology"/>
<dbReference type="NCBIfam" id="NF003706">
    <property type="entry name" value="PRK05324.1"/>
    <property type="match status" value="1"/>
</dbReference>
<feature type="domain" description="AstE/AspA barrel-sandwich hybrid" evidence="5">
    <location>
        <begin position="634"/>
        <end position="704"/>
    </location>
</feature>
<dbReference type="CDD" id="cd03855">
    <property type="entry name" value="M14_ASTE"/>
    <property type="match status" value="1"/>
</dbReference>
<dbReference type="Proteomes" id="UP000030106">
    <property type="component" value="Unassembled WGS sequence"/>
</dbReference>
<organism evidence="7 8">
    <name type="scientific">Beauveria bassiana D1-5</name>
    <dbReference type="NCBI Taxonomy" id="1245745"/>
    <lineage>
        <taxon>Eukaryota</taxon>
        <taxon>Fungi</taxon>
        <taxon>Dikarya</taxon>
        <taxon>Ascomycota</taxon>
        <taxon>Pezizomycotina</taxon>
        <taxon>Sordariomycetes</taxon>
        <taxon>Hypocreomycetidae</taxon>
        <taxon>Hypocreales</taxon>
        <taxon>Cordycipitaceae</taxon>
        <taxon>Beauveria</taxon>
    </lineage>
</organism>
<dbReference type="NCBIfam" id="NF009789">
    <property type="entry name" value="PRK13281.1"/>
    <property type="match status" value="1"/>
</dbReference>
<dbReference type="InterPro" id="IPR007036">
    <property type="entry name" value="Aste_AspA_hybrid_dom"/>
</dbReference>
<sequence length="705" mass="78122">MKALADAGYPQGVIAPQERPNIGVLRQIGFSGSDEQVVERAARQAPQLLSAASSASSMWVANAATVSPSADTLDGKVHLTVANLNNKFHRASEAPTTESVLRAMFRDPGRFVVHGALPQVALFGDEGAANHNRLGGEYGDPGVQLFVYGREDSNSGQAPARYPARQTLEASQAVARLNQVRAEQVIFAQQNPAVIDQGVFHNDVIAVSNREVLFCHQHAFVDQQGLYQRLREKVPGFRALEVPDELVSVADAVSTYLFNSQLLSRADGGMTLVLPEESRQHPGVWRYLNQLLEADNPVRELEVFDLRESMANGGGPACLRLRVVLTDEELSAVNPAVMMNDTLFMTLNGWVDRWYRDRLTQADLADPQLLREGREALDELTRILDLDFLAQTLAGKAPEPISGENAHLSWRWWDEGILTLTPHQPTGKALTVSAGIHGNETAPVEILSQLTERLISGQLPLQWRTMIILGNPAALRANKRYTHSDMNRMFGGRWQQFPESVETQRAARLEHALEQFWSRSEEQTRWHLDMHTAIRGSYHPRFGVLPARPLPYSESFLTWLGCAGLQALVFHQKPGGTFSHFSSEHFGALSCTLELGKAQPFGQNDLGQFAVTKEAISALLSGAEPPVIEVEPLRYRVAQQITRQSEKFVLYMSGQTQNFTAFPRGTLLAEDGEKRYVVNGEKEYVLFPNPDVALGLRAGLMLEEI</sequence>
<dbReference type="PANTHER" id="PTHR30420:SF2">
    <property type="entry name" value="N-SUCCINYLARGININE DIHYDROLASE"/>
    <property type="match status" value="1"/>
</dbReference>
<protein>
    <submittedName>
        <fullName evidence="7">N-succinylarginine dihydrolase</fullName>
    </submittedName>
</protein>
<dbReference type="InterPro" id="IPR007079">
    <property type="entry name" value="SuccinylArg_d-Hdrlase_AstB"/>
</dbReference>
<dbReference type="Pfam" id="PF04952">
    <property type="entry name" value="AstE_AspA_hybrid"/>
    <property type="match status" value="1"/>
</dbReference>
<comment type="caution">
    <text evidence="7">The sequence shown here is derived from an EMBL/GenBank/DDBJ whole genome shotgun (WGS) entry which is preliminary data.</text>
</comment>
<dbReference type="InterPro" id="IPR016681">
    <property type="entry name" value="SuccinylGlu_desuccinylase"/>
</dbReference>
<dbReference type="GO" id="GO:0016788">
    <property type="term" value="F:hydrolase activity, acting on ester bonds"/>
    <property type="evidence" value="ECO:0007669"/>
    <property type="project" value="InterPro"/>
</dbReference>
<dbReference type="PANTHER" id="PTHR30420">
    <property type="entry name" value="N-SUCCINYLARGININE DIHYDROLASE"/>
    <property type="match status" value="1"/>
</dbReference>
<dbReference type="HOGENOM" id="CLU_391270_0_0_1"/>
<dbReference type="Pfam" id="PF24827">
    <property type="entry name" value="AstE_AspA_cat"/>
    <property type="match status" value="1"/>
</dbReference>
<keyword evidence="4" id="KW-0862">Zinc</keyword>
<dbReference type="Gene3D" id="3.75.10.20">
    <property type="entry name" value="Succinylarginine dihydrolase"/>
    <property type="match status" value="1"/>
</dbReference>
<dbReference type="EMBL" id="ANFO01000058">
    <property type="protein sequence ID" value="KGQ13108.1"/>
    <property type="molecule type" value="Genomic_DNA"/>
</dbReference>
<evidence type="ECO:0000313" key="7">
    <source>
        <dbReference type="EMBL" id="KGQ13108.1"/>
    </source>
</evidence>
<dbReference type="Gene3D" id="2.40.50.630">
    <property type="match status" value="1"/>
</dbReference>
<dbReference type="SUPFAM" id="SSF53187">
    <property type="entry name" value="Zn-dependent exopeptidases"/>
    <property type="match status" value="1"/>
</dbReference>
<gene>
    <name evidence="7" type="ORF">BBAD15_g1147</name>
</gene>
<dbReference type="HAMAP" id="MF_01172">
    <property type="entry name" value="AstB"/>
    <property type="match status" value="1"/>
</dbReference>
<dbReference type="InterPro" id="IPR037031">
    <property type="entry name" value="AstB_sf"/>
</dbReference>
<dbReference type="SUPFAM" id="SSF55909">
    <property type="entry name" value="Pentein"/>
    <property type="match status" value="1"/>
</dbReference>
<dbReference type="GO" id="GO:0019544">
    <property type="term" value="P:L-arginine catabolic process to L-glutamate"/>
    <property type="evidence" value="ECO:0007669"/>
    <property type="project" value="InterPro"/>
</dbReference>
<dbReference type="FunFam" id="3.40.630.10:FF:000017">
    <property type="entry name" value="Succinylglutamate desuccinylase"/>
    <property type="match status" value="1"/>
</dbReference>
<comment type="cofactor">
    <cofactor evidence="1">
        <name>Zn(2+)</name>
        <dbReference type="ChEBI" id="CHEBI:29105"/>
    </cofactor>
</comment>
<dbReference type="GO" id="GO:0009015">
    <property type="term" value="F:N-succinylarginine dihydrolase activity"/>
    <property type="evidence" value="ECO:0007669"/>
    <property type="project" value="InterPro"/>
</dbReference>
<evidence type="ECO:0000313" key="8">
    <source>
        <dbReference type="Proteomes" id="UP000030106"/>
    </source>
</evidence>
<dbReference type="GO" id="GO:0019545">
    <property type="term" value="P:L-arginine catabolic process to succinate"/>
    <property type="evidence" value="ECO:0007669"/>
    <property type="project" value="InterPro"/>
</dbReference>
<evidence type="ECO:0000256" key="4">
    <source>
        <dbReference type="ARBA" id="ARBA00022833"/>
    </source>
</evidence>
<accession>A0A0A2VZN2</accession>